<dbReference type="AlphaFoldDB" id="A0A445LGP3"/>
<evidence type="ECO:0000256" key="4">
    <source>
        <dbReference type="SAM" id="MobiDB-lite"/>
    </source>
</evidence>
<dbReference type="Proteomes" id="UP000289340">
    <property type="component" value="Chromosome 3"/>
</dbReference>
<reference evidence="6 7" key="1">
    <citation type="submission" date="2018-09" db="EMBL/GenBank/DDBJ databases">
        <title>A high-quality reference genome of wild soybean provides a powerful tool to mine soybean genomes.</title>
        <authorList>
            <person name="Xie M."/>
            <person name="Chung C.Y.L."/>
            <person name="Li M.-W."/>
            <person name="Wong F.-L."/>
            <person name="Chan T.-F."/>
            <person name="Lam H.-M."/>
        </authorList>
    </citation>
    <scope>NUCLEOTIDE SEQUENCE [LARGE SCALE GENOMIC DNA]</scope>
    <source>
        <strain evidence="7">cv. W05</strain>
        <tissue evidence="6">Hypocotyl of etiolated seedlings</tissue>
    </source>
</reference>
<keyword evidence="7" id="KW-1185">Reference proteome</keyword>
<dbReference type="FunFam" id="2.20.25.10:FF:000011">
    <property type="entry name" value="peptide-N(4)-(N-acetyl-beta- glucosaminyl)asparagine amidase"/>
    <property type="match status" value="1"/>
</dbReference>
<feature type="region of interest" description="Disordered" evidence="4">
    <location>
        <begin position="388"/>
        <end position="412"/>
    </location>
</feature>
<comment type="caution">
    <text evidence="6">The sequence shown here is derived from an EMBL/GenBank/DDBJ whole genome shotgun (WGS) entry which is preliminary data.</text>
</comment>
<dbReference type="InterPro" id="IPR002931">
    <property type="entry name" value="Transglutaminase-like"/>
</dbReference>
<accession>A0A445LGP3</accession>
<evidence type="ECO:0000313" key="7">
    <source>
        <dbReference type="Proteomes" id="UP000289340"/>
    </source>
</evidence>
<evidence type="ECO:0000256" key="1">
    <source>
        <dbReference type="ARBA" id="ARBA00009390"/>
    </source>
</evidence>
<keyword evidence="3" id="KW-0862">Zinc</keyword>
<dbReference type="PANTHER" id="PTHR48440">
    <property type="match status" value="1"/>
</dbReference>
<evidence type="ECO:0000256" key="3">
    <source>
        <dbReference type="ARBA" id="ARBA00022833"/>
    </source>
</evidence>
<dbReference type="PANTHER" id="PTHR48440:SF1">
    <property type="entry name" value="PAW DOMAIN-CONTAINING PROTEIN"/>
    <property type="match status" value="1"/>
</dbReference>
<organism evidence="6 7">
    <name type="scientific">Glycine soja</name>
    <name type="common">Wild soybean</name>
    <dbReference type="NCBI Taxonomy" id="3848"/>
    <lineage>
        <taxon>Eukaryota</taxon>
        <taxon>Viridiplantae</taxon>
        <taxon>Streptophyta</taxon>
        <taxon>Embryophyta</taxon>
        <taxon>Tracheophyta</taxon>
        <taxon>Spermatophyta</taxon>
        <taxon>Magnoliopsida</taxon>
        <taxon>eudicotyledons</taxon>
        <taxon>Gunneridae</taxon>
        <taxon>Pentapetalae</taxon>
        <taxon>rosids</taxon>
        <taxon>fabids</taxon>
        <taxon>Fabales</taxon>
        <taxon>Fabaceae</taxon>
        <taxon>Papilionoideae</taxon>
        <taxon>50 kb inversion clade</taxon>
        <taxon>NPAAA clade</taxon>
        <taxon>indigoferoid/millettioid clade</taxon>
        <taxon>Phaseoleae</taxon>
        <taxon>Glycine</taxon>
        <taxon>Glycine subgen. Soja</taxon>
    </lineage>
</organism>
<keyword evidence="2" id="KW-0479">Metal-binding</keyword>
<sequence>MVARRFLVVHDDSDFDLHYDTDDGFEVFQFQLYSLTSVPPHQQKIFGAEQDTPVVNDSDLFAITDKLRLVSVNDSEPEPSAADLLKSDEELARLLQAEEEALMLQQYVASESPREFDSRVRPHVSQVRMYEDATRQEAARKSVPMEELEEKALVSLAKEGNFKPSKIEQDHAFLLQLLFWFKRSFRWVNSPSCRDCGNETVGQGMAPPLPSETLYGASRVELYRCTVCSQLTRFPRYNDPMKLVETREGRCGEWANCFTFYCRAFGYESRLILDFTDHVWTECFSQFLGRWMHLDPCEGIYDKPLLYEKGWGKKLNYVIAIAKDGVYDVTKRYTRKWHEVLSRRTIITEPSLSSLLSNITKESRRGFASQLLSIIEVRDMEENKELERSLHAEDDESLSLPGRRSGNEEWRKSRLEMGSDKLSSSACPVRLCVDEHVTRIYNAFRPILYQFVGEELTKSEAVEVLRITKGILLDLSKSPYKTRRTSIDTVLDNPKFQKLLPSFDDLLGALSLEKKVNTDGRVEFCLFGDPVVTSLALPVALDALDDMIYILNKCENYGKDMFLLPFLKLNRIHSGSAIASSEELPFGIITSAFDGTRISKWEEPNGARGCWVVYRTFGNEMFELVAYELMSANDAPERDPMDCTEIEAVGDVGFGLVPVGMEFEDEGFGVGGGGEVEILHLLEGLPLVLDWGIRVLGVKAGFMVSVLLSRIKKKKKHKRNYLNYRNTDDNDNDSHSLLQILNFSNQDKKTTHFNTILEGSSDDGISWRVLDKQTSQFFEDRFQRRTYTISSANFPCNVFRFRFLAVRYIQSNSRLQIGSIDLYAKSIGKLRA</sequence>
<evidence type="ECO:0000259" key="5">
    <source>
        <dbReference type="SMART" id="SM00460"/>
    </source>
</evidence>
<name>A0A445LGP3_GLYSO</name>
<dbReference type="SUPFAM" id="SSF54001">
    <property type="entry name" value="Cysteine proteinases"/>
    <property type="match status" value="1"/>
</dbReference>
<comment type="similarity">
    <text evidence="1">Belongs to the transglutaminase-like superfamily. PNGase family.</text>
</comment>
<evidence type="ECO:0000256" key="2">
    <source>
        <dbReference type="ARBA" id="ARBA00022723"/>
    </source>
</evidence>
<dbReference type="Gene3D" id="3.10.620.30">
    <property type="match status" value="1"/>
</dbReference>
<dbReference type="EMBL" id="QZWG01000003">
    <property type="protein sequence ID" value="RZC22341.1"/>
    <property type="molecule type" value="Genomic_DNA"/>
</dbReference>
<dbReference type="Gene3D" id="2.20.25.10">
    <property type="match status" value="1"/>
</dbReference>
<proteinExistence type="inferred from homology"/>
<dbReference type="InterPro" id="IPR038765">
    <property type="entry name" value="Papain-like_cys_pep_sf"/>
</dbReference>
<protein>
    <submittedName>
        <fullName evidence="6">Peptide-N(4)-(N-acetyl-beta-glucosaminyl)asparagine amidase</fullName>
    </submittedName>
</protein>
<dbReference type="GO" id="GO:0046872">
    <property type="term" value="F:metal ion binding"/>
    <property type="evidence" value="ECO:0007669"/>
    <property type="project" value="UniProtKB-KW"/>
</dbReference>
<feature type="domain" description="Transglutaminase-like" evidence="5">
    <location>
        <begin position="243"/>
        <end position="298"/>
    </location>
</feature>
<dbReference type="Pfam" id="PF01841">
    <property type="entry name" value="Transglut_core"/>
    <property type="match status" value="1"/>
</dbReference>
<dbReference type="SMART" id="SM00460">
    <property type="entry name" value="TGc"/>
    <property type="match status" value="1"/>
</dbReference>
<evidence type="ECO:0000313" key="6">
    <source>
        <dbReference type="EMBL" id="RZC22341.1"/>
    </source>
</evidence>
<gene>
    <name evidence="6" type="ORF">D0Y65_008144</name>
</gene>